<reference evidence="3" key="2">
    <citation type="submission" date="2018-04" db="EMBL/GenBank/DDBJ databases">
        <title>Draft genome sequence of Mycobacterium montefiorense isolated from Japanese black salamander.</title>
        <authorList>
            <person name="Fukano H."/>
            <person name="Yoshida M."/>
            <person name="Shimizu A."/>
            <person name="Iwao H."/>
            <person name="Kurata O."/>
            <person name="Katayama Y."/>
            <person name="Omatsu T."/>
            <person name="Mizutani T."/>
            <person name="Wada S."/>
            <person name="Hoshino Y."/>
        </authorList>
    </citation>
    <scope>NUCLEOTIDE SEQUENCE [LARGE SCALE GENOMIC DNA]</scope>
    <source>
        <strain evidence="3">BS</strain>
    </source>
</reference>
<evidence type="ECO:0000313" key="2">
    <source>
        <dbReference type="EMBL" id="GKU74819.1"/>
    </source>
</evidence>
<comment type="caution">
    <text evidence="2">The sequence shown here is derived from an EMBL/GenBank/DDBJ whole genome shotgun (WGS) entry which is preliminary data.</text>
</comment>
<organism evidence="2 4">
    <name type="scientific">Mycobacterium montefiorense</name>
    <dbReference type="NCBI Taxonomy" id="154654"/>
    <lineage>
        <taxon>Bacteria</taxon>
        <taxon>Bacillati</taxon>
        <taxon>Actinomycetota</taxon>
        <taxon>Actinomycetes</taxon>
        <taxon>Mycobacteriales</taxon>
        <taxon>Mycobacteriaceae</taxon>
        <taxon>Mycobacterium</taxon>
        <taxon>Mycobacterium simiae complex</taxon>
    </lineage>
</organism>
<evidence type="ECO:0000313" key="3">
    <source>
        <dbReference type="Proteomes" id="UP000245060"/>
    </source>
</evidence>
<reference evidence="1" key="1">
    <citation type="journal article" date="2018" name="Genome Announc.">
        <title>Draft Genome Sequence of Mycobacterium montefiorense Isolated from Japanese Black Salamander (Hynobius nigrescens).</title>
        <authorList>
            <person name="Fukano H."/>
            <person name="Yoshida M."/>
            <person name="Shimizu A."/>
            <person name="Iwao H."/>
            <person name="Katayama Y."/>
            <person name="Omatsu T."/>
            <person name="Mizutani T."/>
            <person name="Kurata O."/>
            <person name="Wada S."/>
            <person name="Hoshino Y."/>
        </authorList>
    </citation>
    <scope>NUCLEOTIDE SEQUENCE</scope>
    <source>
        <strain evidence="1">BS</strain>
    </source>
</reference>
<reference evidence="2" key="3">
    <citation type="journal article" date="2022" name="Microbiol. Resour. Announc.">
        <title>Draft Genome Sequences of Eight Mycobacterium montefiorense Strains Isolated from Salamanders in Captivity.</title>
        <authorList>
            <person name="Komine T."/>
            <person name="Ihara H."/>
            <person name="Fukano H."/>
            <person name="Hoshino Y."/>
            <person name="Kurata O."/>
            <person name="Wada S."/>
        </authorList>
    </citation>
    <scope>NUCLEOTIDE SEQUENCE</scope>
    <source>
        <strain evidence="2">NJB18185</strain>
    </source>
</reference>
<evidence type="ECO:0000313" key="1">
    <source>
        <dbReference type="EMBL" id="GBG36667.1"/>
    </source>
</evidence>
<sequence>MNGSEVEFRWRASPLTRAIATCAGAALAAAVIGAHWQLIAFAAPLLGVLCSISWQHPVPKIHVHGEPESQRCFEGE</sequence>
<dbReference type="Proteomes" id="UP000245060">
    <property type="component" value="Unassembled WGS sequence"/>
</dbReference>
<dbReference type="EMBL" id="BQYH01000063">
    <property type="protein sequence ID" value="GKU74819.1"/>
    <property type="molecule type" value="Genomic_DNA"/>
</dbReference>
<reference evidence="2" key="4">
    <citation type="submission" date="2022-04" db="EMBL/GenBank/DDBJ databases">
        <authorList>
            <person name="Komine T."/>
            <person name="Fukano H."/>
            <person name="Wada S."/>
        </authorList>
    </citation>
    <scope>NUCLEOTIDE SEQUENCE</scope>
    <source>
        <strain evidence="2">NJB18185</strain>
    </source>
</reference>
<proteinExistence type="predicted"/>
<accession>A0AA37PQV2</accession>
<name>A0AA37PQV2_9MYCO</name>
<gene>
    <name evidence="1" type="ORF">MmonteBS_10390</name>
    <name evidence="2" type="ORF">NJB18185_45900</name>
</gene>
<keyword evidence="3" id="KW-1185">Reference proteome</keyword>
<evidence type="ECO:0000313" key="4">
    <source>
        <dbReference type="Proteomes" id="UP001139505"/>
    </source>
</evidence>
<dbReference type="AlphaFoldDB" id="A0AA37PQV2"/>
<dbReference type="Proteomes" id="UP001139505">
    <property type="component" value="Unassembled WGS sequence"/>
</dbReference>
<dbReference type="EMBL" id="BFCH01000007">
    <property type="protein sequence ID" value="GBG36667.1"/>
    <property type="molecule type" value="Genomic_DNA"/>
</dbReference>
<protein>
    <submittedName>
        <fullName evidence="2">Uncharacterized protein</fullName>
    </submittedName>
</protein>